<dbReference type="AlphaFoldDB" id="A0A7R8ZU92"/>
<sequence>MNQWMVLISVMVISASQASGHRLNQATSLTPTVALTTTLCDIDRFKACVGAGANAVYCRETTCCNNVEGTCVKDCLAGRTGGFKCFTQCCACLAEATNVQSFVCDERCKSACAAEPGANPIACRDRCCCQGTCLESCLESNTPEACYDECAEECIAPTATTEE</sequence>
<dbReference type="EMBL" id="OB664151">
    <property type="protein sequence ID" value="CAD7232043.1"/>
    <property type="molecule type" value="Genomic_DNA"/>
</dbReference>
<protein>
    <submittedName>
        <fullName evidence="1">Uncharacterized protein</fullName>
    </submittedName>
</protein>
<reference evidence="1" key="1">
    <citation type="submission" date="2020-11" db="EMBL/GenBank/DDBJ databases">
        <authorList>
            <person name="Tran Van P."/>
        </authorList>
    </citation>
    <scope>NUCLEOTIDE SEQUENCE</scope>
</reference>
<accession>A0A7R8ZU92</accession>
<evidence type="ECO:0000313" key="1">
    <source>
        <dbReference type="EMBL" id="CAD7232043.1"/>
    </source>
</evidence>
<organism evidence="1">
    <name type="scientific">Cyprideis torosa</name>
    <dbReference type="NCBI Taxonomy" id="163714"/>
    <lineage>
        <taxon>Eukaryota</taxon>
        <taxon>Metazoa</taxon>
        <taxon>Ecdysozoa</taxon>
        <taxon>Arthropoda</taxon>
        <taxon>Crustacea</taxon>
        <taxon>Oligostraca</taxon>
        <taxon>Ostracoda</taxon>
        <taxon>Podocopa</taxon>
        <taxon>Podocopida</taxon>
        <taxon>Cytherocopina</taxon>
        <taxon>Cytheroidea</taxon>
        <taxon>Cytherideidae</taxon>
        <taxon>Cyprideis</taxon>
    </lineage>
</organism>
<name>A0A7R8ZU92_9CRUS</name>
<proteinExistence type="predicted"/>
<gene>
    <name evidence="1" type="ORF">CTOB1V02_LOCUS9884</name>
</gene>